<proteinExistence type="predicted"/>
<dbReference type="EMBL" id="JARBDR010000657">
    <property type="protein sequence ID" value="KAJ8308460.1"/>
    <property type="molecule type" value="Genomic_DNA"/>
</dbReference>
<comment type="caution">
    <text evidence="2">The sequence shown here is derived from an EMBL/GenBank/DDBJ whole genome shotgun (WGS) entry which is preliminary data.</text>
</comment>
<gene>
    <name evidence="2" type="ORF">KUTeg_013334</name>
</gene>
<name>A0ABQ9EYJ1_TEGGR</name>
<dbReference type="Proteomes" id="UP001217089">
    <property type="component" value="Unassembled WGS sequence"/>
</dbReference>
<accession>A0ABQ9EYJ1</accession>
<keyword evidence="1" id="KW-0732">Signal</keyword>
<organism evidence="2 3">
    <name type="scientific">Tegillarca granosa</name>
    <name type="common">Malaysian cockle</name>
    <name type="synonym">Anadara granosa</name>
    <dbReference type="NCBI Taxonomy" id="220873"/>
    <lineage>
        <taxon>Eukaryota</taxon>
        <taxon>Metazoa</taxon>
        <taxon>Spiralia</taxon>
        <taxon>Lophotrochozoa</taxon>
        <taxon>Mollusca</taxon>
        <taxon>Bivalvia</taxon>
        <taxon>Autobranchia</taxon>
        <taxon>Pteriomorphia</taxon>
        <taxon>Arcoida</taxon>
        <taxon>Arcoidea</taxon>
        <taxon>Arcidae</taxon>
        <taxon>Tegillarca</taxon>
    </lineage>
</organism>
<reference evidence="2 3" key="1">
    <citation type="submission" date="2022-12" db="EMBL/GenBank/DDBJ databases">
        <title>Chromosome-level genome of Tegillarca granosa.</title>
        <authorList>
            <person name="Kim J."/>
        </authorList>
    </citation>
    <scope>NUCLEOTIDE SEQUENCE [LARGE SCALE GENOMIC DNA]</scope>
    <source>
        <strain evidence="2">Teg-2019</strain>
        <tissue evidence="2">Adductor muscle</tissue>
    </source>
</reference>
<feature type="signal peptide" evidence="1">
    <location>
        <begin position="1"/>
        <end position="25"/>
    </location>
</feature>
<evidence type="ECO:0000256" key="1">
    <source>
        <dbReference type="SAM" id="SignalP"/>
    </source>
</evidence>
<keyword evidence="3" id="KW-1185">Reference proteome</keyword>
<feature type="chain" id="PRO_5045436733" evidence="1">
    <location>
        <begin position="26"/>
        <end position="201"/>
    </location>
</feature>
<evidence type="ECO:0000313" key="3">
    <source>
        <dbReference type="Proteomes" id="UP001217089"/>
    </source>
</evidence>
<protein>
    <submittedName>
        <fullName evidence="2">Uncharacterized protein</fullName>
    </submittedName>
</protein>
<sequence length="201" mass="21285">MGVVNITVLPLTALLVVVLVSGAIGMTVPKGRPVSNGRQGGVVGGCSDLCQKVTNGNQALDVACDLLCDIVGVEEFMKLVEEADLDVIYYCELLGGACPIKDDGDAKITQFSVTPKSGPQGTFVINFAYHSNNGTGTGEIVLEAETLDGIPVGSSFLHELADAGDYNTTFNLKAEPDPKCDPTQEPCEQWLPGQYNLKIDY</sequence>
<evidence type="ECO:0000313" key="2">
    <source>
        <dbReference type="EMBL" id="KAJ8308460.1"/>
    </source>
</evidence>